<dbReference type="Proteomes" id="UP000029859">
    <property type="component" value="Unassembled WGS sequence"/>
</dbReference>
<keyword evidence="3" id="KW-1185">Reference proteome</keyword>
<proteinExistence type="predicted"/>
<evidence type="ECO:0000259" key="1">
    <source>
        <dbReference type="Pfam" id="PF01568"/>
    </source>
</evidence>
<dbReference type="PIRSF" id="PIRSF015873">
    <property type="entry name" value="FwdD"/>
    <property type="match status" value="1"/>
</dbReference>
<dbReference type="InterPro" id="IPR006657">
    <property type="entry name" value="MoPterin_dinucl-bd_dom"/>
</dbReference>
<sequence length="129" mass="14028">MRVLLNTGSTIDEGRLAKGGDKYTEDYRQECAVCWISPCDFATLGSPEKVKVTSKDEKHSIIVFTKCTDAVMDGNVFMPRAIWSNVVIDPDTFSTGSPLYKGNPVTVEAGEGEVLSAEDVVLKLYMGGN</sequence>
<name>A0A099T152_METMT</name>
<dbReference type="GO" id="GO:0043546">
    <property type="term" value="F:molybdopterin cofactor binding"/>
    <property type="evidence" value="ECO:0007669"/>
    <property type="project" value="InterPro"/>
</dbReference>
<dbReference type="GeneID" id="69199775"/>
<dbReference type="RefSeq" id="WP_048194104.1">
    <property type="nucleotide sequence ID" value="NZ_CAAGSM010000003.1"/>
</dbReference>
<dbReference type="InterPro" id="IPR012040">
    <property type="entry name" value="Formylmethanofuran_DH_dsu"/>
</dbReference>
<evidence type="ECO:0000313" key="2">
    <source>
        <dbReference type="EMBL" id="KGK98887.1"/>
    </source>
</evidence>
<dbReference type="SUPFAM" id="SSF50692">
    <property type="entry name" value="ADC-like"/>
    <property type="match status" value="1"/>
</dbReference>
<gene>
    <name evidence="2" type="ORF">LI82_06240</name>
</gene>
<dbReference type="EMBL" id="JRHO01000010">
    <property type="protein sequence ID" value="KGK98887.1"/>
    <property type="molecule type" value="Genomic_DNA"/>
</dbReference>
<reference evidence="2 3" key="1">
    <citation type="submission" date="2014-09" db="EMBL/GenBank/DDBJ databases">
        <title>Draft genome sequence of an obligately methylotrophic methanogen, Methanococcoides methylutens, isolated from marine sediment.</title>
        <authorList>
            <person name="Guan Y."/>
            <person name="Ngugi D.K."/>
            <person name="Blom J."/>
            <person name="Ali S."/>
            <person name="Ferry J.G."/>
            <person name="Stingl U."/>
        </authorList>
    </citation>
    <scope>NUCLEOTIDE SEQUENCE [LARGE SCALE GENOMIC DNA]</scope>
    <source>
        <strain evidence="2 3">DSM 2657</strain>
    </source>
</reference>
<organism evidence="2 3">
    <name type="scientific">Methanococcoides methylutens</name>
    <dbReference type="NCBI Taxonomy" id="2226"/>
    <lineage>
        <taxon>Archaea</taxon>
        <taxon>Methanobacteriati</taxon>
        <taxon>Methanobacteriota</taxon>
        <taxon>Stenosarchaea group</taxon>
        <taxon>Methanomicrobia</taxon>
        <taxon>Methanosarcinales</taxon>
        <taxon>Methanosarcinaceae</taxon>
        <taxon>Methanococcoides</taxon>
    </lineage>
</organism>
<dbReference type="GO" id="GO:0016491">
    <property type="term" value="F:oxidoreductase activity"/>
    <property type="evidence" value="ECO:0007669"/>
    <property type="project" value="InterPro"/>
</dbReference>
<comment type="caution">
    <text evidence="2">The sequence shown here is derived from an EMBL/GenBank/DDBJ whole genome shotgun (WGS) entry which is preliminary data.</text>
</comment>
<dbReference type="Gene3D" id="2.40.40.20">
    <property type="match status" value="1"/>
</dbReference>
<dbReference type="OrthoDB" id="116806at2157"/>
<dbReference type="InterPro" id="IPR009010">
    <property type="entry name" value="Asp_de-COase-like_dom_sf"/>
</dbReference>
<evidence type="ECO:0000313" key="3">
    <source>
        <dbReference type="Proteomes" id="UP000029859"/>
    </source>
</evidence>
<feature type="domain" description="Molybdopterin dinucleotide-binding" evidence="1">
    <location>
        <begin position="4"/>
        <end position="102"/>
    </location>
</feature>
<dbReference type="Pfam" id="PF01568">
    <property type="entry name" value="Molydop_binding"/>
    <property type="match status" value="1"/>
</dbReference>
<accession>A0A099T152</accession>
<protein>
    <submittedName>
        <fullName evidence="2">Formylmethanofuran dehydrogenase</fullName>
    </submittedName>
</protein>
<dbReference type="AlphaFoldDB" id="A0A099T152"/>